<proteinExistence type="predicted"/>
<feature type="transmembrane region" description="Helical" evidence="5">
    <location>
        <begin position="391"/>
        <end position="417"/>
    </location>
</feature>
<feature type="domain" description="Major facilitator superfamily (MFS) profile" evidence="6">
    <location>
        <begin position="59"/>
        <end position="481"/>
    </location>
</feature>
<evidence type="ECO:0000313" key="8">
    <source>
        <dbReference type="Proteomes" id="UP001219525"/>
    </source>
</evidence>
<dbReference type="PROSITE" id="PS50850">
    <property type="entry name" value="MFS"/>
    <property type="match status" value="1"/>
</dbReference>
<dbReference type="InterPro" id="IPR011701">
    <property type="entry name" value="MFS"/>
</dbReference>
<evidence type="ECO:0000256" key="3">
    <source>
        <dbReference type="ARBA" id="ARBA00022989"/>
    </source>
</evidence>
<dbReference type="InterPro" id="IPR036259">
    <property type="entry name" value="MFS_trans_sf"/>
</dbReference>
<evidence type="ECO:0000256" key="1">
    <source>
        <dbReference type="ARBA" id="ARBA00004141"/>
    </source>
</evidence>
<comment type="caution">
    <text evidence="7">The sequence shown here is derived from an EMBL/GenBank/DDBJ whole genome shotgun (WGS) entry which is preliminary data.</text>
</comment>
<evidence type="ECO:0000313" key="7">
    <source>
        <dbReference type="EMBL" id="KAJ7222311.1"/>
    </source>
</evidence>
<dbReference type="GO" id="GO:0022857">
    <property type="term" value="F:transmembrane transporter activity"/>
    <property type="evidence" value="ECO:0007669"/>
    <property type="project" value="InterPro"/>
</dbReference>
<evidence type="ECO:0000259" key="6">
    <source>
        <dbReference type="PROSITE" id="PS50850"/>
    </source>
</evidence>
<dbReference type="AlphaFoldDB" id="A0AAD7E0N8"/>
<organism evidence="7 8">
    <name type="scientific">Mycena pura</name>
    <dbReference type="NCBI Taxonomy" id="153505"/>
    <lineage>
        <taxon>Eukaryota</taxon>
        <taxon>Fungi</taxon>
        <taxon>Dikarya</taxon>
        <taxon>Basidiomycota</taxon>
        <taxon>Agaricomycotina</taxon>
        <taxon>Agaricomycetes</taxon>
        <taxon>Agaricomycetidae</taxon>
        <taxon>Agaricales</taxon>
        <taxon>Marasmiineae</taxon>
        <taxon>Mycenaceae</taxon>
        <taxon>Mycena</taxon>
    </lineage>
</organism>
<feature type="transmembrane region" description="Helical" evidence="5">
    <location>
        <begin position="213"/>
        <end position="232"/>
    </location>
</feature>
<dbReference type="SUPFAM" id="SSF103473">
    <property type="entry name" value="MFS general substrate transporter"/>
    <property type="match status" value="1"/>
</dbReference>
<dbReference type="PANTHER" id="PTHR23502:SF184">
    <property type="entry name" value="MAJOR FACILITATOR SUPERFAMILY (MFS) PROFILE DOMAIN-CONTAINING PROTEIN"/>
    <property type="match status" value="1"/>
</dbReference>
<dbReference type="Proteomes" id="UP001219525">
    <property type="component" value="Unassembled WGS sequence"/>
</dbReference>
<keyword evidence="3 5" id="KW-1133">Transmembrane helix</keyword>
<gene>
    <name evidence="7" type="ORF">GGX14DRAFT_558403</name>
</gene>
<dbReference type="GO" id="GO:0005886">
    <property type="term" value="C:plasma membrane"/>
    <property type="evidence" value="ECO:0007669"/>
    <property type="project" value="TreeGrafter"/>
</dbReference>
<dbReference type="Gene3D" id="1.20.1250.20">
    <property type="entry name" value="MFS general substrate transporter like domains"/>
    <property type="match status" value="1"/>
</dbReference>
<comment type="subcellular location">
    <subcellularLocation>
        <location evidence="1">Membrane</location>
        <topology evidence="1">Multi-pass membrane protein</topology>
    </subcellularLocation>
</comment>
<protein>
    <submittedName>
        <fullName evidence="7">Major facilitator superfamily domain-containing protein</fullName>
    </submittedName>
</protein>
<dbReference type="EMBL" id="JARJCW010000007">
    <property type="protein sequence ID" value="KAJ7222311.1"/>
    <property type="molecule type" value="Genomic_DNA"/>
</dbReference>
<name>A0AAD7E0N8_9AGAR</name>
<evidence type="ECO:0000256" key="5">
    <source>
        <dbReference type="SAM" id="Phobius"/>
    </source>
</evidence>
<accession>A0AAD7E0N8</accession>
<sequence>MAAQEPKVSRETLDLAMDLDLEGQLSLKRTESLPQPPVTLSDDDPENPKSWSTARKFTVTIVLCIWVLSLTYSSTAYVTSVPAVMQRFNISQEVAILGVTFTVLGFAAGPLVFGPASEIYGRQAVYRISGLFYSAFSLGMAFAPNAPSLLIFRFLLGFFGASSINSVPASIGDYTTLVQRGQHSILYALMAFGGPSLGPLISAFVQYDAGLRWNLRVMAILSTVFSIMVAFIPETHGPTLLKWRIAKEKMVVPSADFATVMAVFKDALARPIVYLFTEPVVALVSVYLSILYGILYGFFEAFTVVYLDIRGFDPISYGLTYISLGLGFVVASILLATVGQTLYVNSASRAAAQSIPTPPEARLGLAYYGAIISPISLFIFAWTAPFTSVHWIAPCIAEFLFACSMLLIFTGFIPYLIDTYQMTAASALAAGLASRALVGSVFPLFSLQMYRGITVQGATSLLAGISCLLAPIPFIFNRLSYLVYHSATLASSLWLSSHLTQDSARCYKKTTTSAAAETKATAAASESATVGGEL</sequence>
<feature type="transmembrane region" description="Helical" evidence="5">
    <location>
        <begin position="184"/>
        <end position="207"/>
    </location>
</feature>
<dbReference type="Pfam" id="PF07690">
    <property type="entry name" value="MFS_1"/>
    <property type="match status" value="1"/>
</dbReference>
<keyword evidence="2 5" id="KW-0812">Transmembrane</keyword>
<dbReference type="PANTHER" id="PTHR23502">
    <property type="entry name" value="MAJOR FACILITATOR SUPERFAMILY"/>
    <property type="match status" value="1"/>
</dbReference>
<keyword evidence="4 5" id="KW-0472">Membrane</keyword>
<keyword evidence="8" id="KW-1185">Reference proteome</keyword>
<feature type="transmembrane region" description="Helical" evidence="5">
    <location>
        <begin position="280"/>
        <end position="299"/>
    </location>
</feature>
<evidence type="ECO:0000256" key="4">
    <source>
        <dbReference type="ARBA" id="ARBA00023136"/>
    </source>
</evidence>
<feature type="transmembrane region" description="Helical" evidence="5">
    <location>
        <begin position="365"/>
        <end position="385"/>
    </location>
</feature>
<feature type="transmembrane region" description="Helical" evidence="5">
    <location>
        <begin position="125"/>
        <end position="144"/>
    </location>
</feature>
<feature type="transmembrane region" description="Helical" evidence="5">
    <location>
        <begin position="94"/>
        <end position="113"/>
    </location>
</feature>
<dbReference type="InterPro" id="IPR020846">
    <property type="entry name" value="MFS_dom"/>
</dbReference>
<feature type="transmembrane region" description="Helical" evidence="5">
    <location>
        <begin position="57"/>
        <end position="74"/>
    </location>
</feature>
<reference evidence="7" key="1">
    <citation type="submission" date="2023-03" db="EMBL/GenBank/DDBJ databases">
        <title>Massive genome expansion in bonnet fungi (Mycena s.s.) driven by repeated elements and novel gene families across ecological guilds.</title>
        <authorList>
            <consortium name="Lawrence Berkeley National Laboratory"/>
            <person name="Harder C.B."/>
            <person name="Miyauchi S."/>
            <person name="Viragh M."/>
            <person name="Kuo A."/>
            <person name="Thoen E."/>
            <person name="Andreopoulos B."/>
            <person name="Lu D."/>
            <person name="Skrede I."/>
            <person name="Drula E."/>
            <person name="Henrissat B."/>
            <person name="Morin E."/>
            <person name="Kohler A."/>
            <person name="Barry K."/>
            <person name="LaButti K."/>
            <person name="Morin E."/>
            <person name="Salamov A."/>
            <person name="Lipzen A."/>
            <person name="Mereny Z."/>
            <person name="Hegedus B."/>
            <person name="Baldrian P."/>
            <person name="Stursova M."/>
            <person name="Weitz H."/>
            <person name="Taylor A."/>
            <person name="Grigoriev I.V."/>
            <person name="Nagy L.G."/>
            <person name="Martin F."/>
            <person name="Kauserud H."/>
        </authorList>
    </citation>
    <scope>NUCLEOTIDE SEQUENCE</scope>
    <source>
        <strain evidence="7">9144</strain>
    </source>
</reference>
<feature type="transmembrane region" description="Helical" evidence="5">
    <location>
        <begin position="319"/>
        <end position="344"/>
    </location>
</feature>
<feature type="transmembrane region" description="Helical" evidence="5">
    <location>
        <begin position="457"/>
        <end position="476"/>
    </location>
</feature>
<feature type="transmembrane region" description="Helical" evidence="5">
    <location>
        <begin position="424"/>
        <end position="445"/>
    </location>
</feature>
<evidence type="ECO:0000256" key="2">
    <source>
        <dbReference type="ARBA" id="ARBA00022692"/>
    </source>
</evidence>